<dbReference type="PANTHER" id="PTHR30188">
    <property type="entry name" value="ABC TRANSPORTER PERMEASE PROTEIN-RELATED"/>
    <property type="match status" value="1"/>
</dbReference>
<dbReference type="AlphaFoldDB" id="A0A368HGG8"/>
<dbReference type="OrthoDB" id="9810518at2"/>
<dbReference type="PANTHER" id="PTHR30188:SF3">
    <property type="entry name" value="ABC TRANSPORTER PERMEASE"/>
    <property type="match status" value="1"/>
</dbReference>
<evidence type="ECO:0000256" key="1">
    <source>
        <dbReference type="SAM" id="Phobius"/>
    </source>
</evidence>
<feature type="transmembrane region" description="Helical" evidence="1">
    <location>
        <begin position="355"/>
        <end position="373"/>
    </location>
</feature>
<dbReference type="EMBL" id="PSYR01000001">
    <property type="protein sequence ID" value="RCN58481.1"/>
    <property type="molecule type" value="Genomic_DNA"/>
</dbReference>
<keyword evidence="1" id="KW-0812">Transmembrane</keyword>
<accession>A0A368HGG8</accession>
<dbReference type="Proteomes" id="UP000253250">
    <property type="component" value="Unassembled WGS sequence"/>
</dbReference>
<gene>
    <name evidence="2" type="ORF">C4900_01415</name>
</gene>
<organism evidence="2 3">
    <name type="scientific">Acidiferrobacter thiooxydans</name>
    <dbReference type="NCBI Taxonomy" id="163359"/>
    <lineage>
        <taxon>Bacteria</taxon>
        <taxon>Pseudomonadati</taxon>
        <taxon>Pseudomonadota</taxon>
        <taxon>Gammaproteobacteria</taxon>
        <taxon>Acidiferrobacterales</taxon>
        <taxon>Acidiferrobacteraceae</taxon>
        <taxon>Acidiferrobacter</taxon>
    </lineage>
</organism>
<reference evidence="2 3" key="1">
    <citation type="submission" date="2018-02" db="EMBL/GenBank/DDBJ databases">
        <title>Insights into the biology of acidophilic members of the Acidiferrobacteraceae family derived from comparative genomic analyses.</title>
        <authorList>
            <person name="Issotta F."/>
            <person name="Thyssen C."/>
            <person name="Mena C."/>
            <person name="Moya A."/>
            <person name="Bellenberg S."/>
            <person name="Sproer C."/>
            <person name="Covarrubias P.C."/>
            <person name="Sand W."/>
            <person name="Quatrini R."/>
            <person name="Vera M."/>
        </authorList>
    </citation>
    <scope>NUCLEOTIDE SEQUENCE [LARGE SCALE GENOMIC DNA]</scope>
    <source>
        <strain evidence="3">m-1</strain>
    </source>
</reference>
<feature type="transmembrane region" description="Helical" evidence="1">
    <location>
        <begin position="257"/>
        <end position="275"/>
    </location>
</feature>
<feature type="transmembrane region" description="Helical" evidence="1">
    <location>
        <begin position="281"/>
        <end position="300"/>
    </location>
</feature>
<dbReference type="GO" id="GO:0005548">
    <property type="term" value="F:phospholipid transporter activity"/>
    <property type="evidence" value="ECO:0007669"/>
    <property type="project" value="TreeGrafter"/>
</dbReference>
<comment type="caution">
    <text evidence="2">The sequence shown here is derived from an EMBL/GenBank/DDBJ whole genome shotgun (WGS) entry which is preliminary data.</text>
</comment>
<dbReference type="Pfam" id="PF02405">
    <property type="entry name" value="MlaE"/>
    <property type="match status" value="1"/>
</dbReference>
<dbReference type="InterPro" id="IPR030802">
    <property type="entry name" value="Permease_MalE"/>
</dbReference>
<evidence type="ECO:0000313" key="3">
    <source>
        <dbReference type="Proteomes" id="UP000253250"/>
    </source>
</evidence>
<feature type="transmembrane region" description="Helical" evidence="1">
    <location>
        <begin position="312"/>
        <end position="335"/>
    </location>
</feature>
<dbReference type="GO" id="GO:0043190">
    <property type="term" value="C:ATP-binding cassette (ABC) transporter complex"/>
    <property type="evidence" value="ECO:0007669"/>
    <property type="project" value="InterPro"/>
</dbReference>
<proteinExistence type="predicted"/>
<keyword evidence="1" id="KW-0472">Membrane</keyword>
<sequence>MAGPFAPAGYRTLRDEHGRTIVALTGQWTLRGIDGRADALVGNLRRLVHGHDKVVWDCREVQGLDNVGALILWRLHGFACDAMIGLRPEHAALCERWSRREAPPESARGPGVRPLAALSSLEHALRSHMLDFTALVGQIVLDGGQLMRRPDRIPWKDISASIYEAGVRALGITALVGALVGIVMSYLSSLELRTFGAPSYIVNVLGLSIMRELGPLLAAILVAGRSGSAIAAEFGVMRLTEELDALSAMGVSWSMRLVLPNVVALAVVLPLLVIWTDAIALLGGMVAAHITLGIGILEFIHAIPGAVPVVNLMLGIMKGSVFGVVIALIACHFGLRIEPNTRSLGVETTNAVVTGISAVIFVDAVFAIGFRGIGLP</sequence>
<feature type="transmembrane region" description="Helical" evidence="1">
    <location>
        <begin position="165"/>
        <end position="187"/>
    </location>
</feature>
<name>A0A368HGG8_9GAMM</name>
<keyword evidence="3" id="KW-1185">Reference proteome</keyword>
<protein>
    <submittedName>
        <fullName evidence="2">ABC transporter permease</fullName>
    </submittedName>
</protein>
<evidence type="ECO:0000313" key="2">
    <source>
        <dbReference type="EMBL" id="RCN58481.1"/>
    </source>
</evidence>
<keyword evidence="1" id="KW-1133">Transmembrane helix</keyword>